<dbReference type="SMART" id="SM00116">
    <property type="entry name" value="CBS"/>
    <property type="match status" value="2"/>
</dbReference>
<name>A0A7Y2LX87_9MICO</name>
<keyword evidence="4 9" id="KW-0812">Transmembrane</keyword>
<dbReference type="GO" id="GO:0005886">
    <property type="term" value="C:plasma membrane"/>
    <property type="evidence" value="ECO:0007669"/>
    <property type="project" value="UniProtKB-SubCell"/>
</dbReference>
<dbReference type="InterPro" id="IPR036739">
    <property type="entry name" value="SLC41_membr_dom_sf"/>
</dbReference>
<dbReference type="GO" id="GO:0046872">
    <property type="term" value="F:metal ion binding"/>
    <property type="evidence" value="ECO:0007669"/>
    <property type="project" value="UniProtKB-KW"/>
</dbReference>
<dbReference type="Proteomes" id="UP000543598">
    <property type="component" value="Unassembled WGS sequence"/>
</dbReference>
<evidence type="ECO:0000256" key="7">
    <source>
        <dbReference type="ARBA" id="ARBA00023136"/>
    </source>
</evidence>
<dbReference type="NCBIfam" id="TIGR00400">
    <property type="entry name" value="mgtE"/>
    <property type="match status" value="1"/>
</dbReference>
<dbReference type="GO" id="GO:0015095">
    <property type="term" value="F:magnesium ion transmembrane transporter activity"/>
    <property type="evidence" value="ECO:0007669"/>
    <property type="project" value="UniProtKB-UniRule"/>
</dbReference>
<proteinExistence type="inferred from homology"/>
<dbReference type="InterPro" id="IPR006667">
    <property type="entry name" value="SLC41_membr_dom"/>
</dbReference>
<evidence type="ECO:0000256" key="3">
    <source>
        <dbReference type="ARBA" id="ARBA00022448"/>
    </source>
</evidence>
<comment type="subcellular location">
    <subcellularLocation>
        <location evidence="9">Cell membrane</location>
        <topology evidence="9">Multi-pass membrane protein</topology>
    </subcellularLocation>
    <subcellularLocation>
        <location evidence="1">Membrane</location>
        <topology evidence="1">Multi-pass membrane protein</topology>
    </subcellularLocation>
</comment>
<dbReference type="CDD" id="cd04606">
    <property type="entry name" value="CBS_pair_Mg_transporter"/>
    <property type="match status" value="1"/>
</dbReference>
<comment type="subunit">
    <text evidence="9">Homodimer.</text>
</comment>
<keyword evidence="9" id="KW-0479">Metal-binding</keyword>
<dbReference type="SUPFAM" id="SSF54631">
    <property type="entry name" value="CBS-domain pair"/>
    <property type="match status" value="1"/>
</dbReference>
<dbReference type="PROSITE" id="PS51371">
    <property type="entry name" value="CBS"/>
    <property type="match status" value="2"/>
</dbReference>
<feature type="transmembrane region" description="Helical" evidence="9">
    <location>
        <begin position="276"/>
        <end position="296"/>
    </location>
</feature>
<comment type="function">
    <text evidence="9">Acts as a magnesium transporter.</text>
</comment>
<evidence type="ECO:0000256" key="4">
    <source>
        <dbReference type="ARBA" id="ARBA00022692"/>
    </source>
</evidence>
<dbReference type="EMBL" id="JABEMB010000001">
    <property type="protein sequence ID" value="NNH02435.1"/>
    <property type="molecule type" value="Genomic_DNA"/>
</dbReference>
<feature type="transmembrane region" description="Helical" evidence="9">
    <location>
        <begin position="308"/>
        <end position="329"/>
    </location>
</feature>
<keyword evidence="3 9" id="KW-0813">Transport</keyword>
<evidence type="ECO:0000256" key="5">
    <source>
        <dbReference type="ARBA" id="ARBA00022842"/>
    </source>
</evidence>
<organism evidence="11 12">
    <name type="scientific">Microbacterium ulmi</name>
    <dbReference type="NCBI Taxonomy" id="179095"/>
    <lineage>
        <taxon>Bacteria</taxon>
        <taxon>Bacillati</taxon>
        <taxon>Actinomycetota</taxon>
        <taxon>Actinomycetes</taxon>
        <taxon>Micrococcales</taxon>
        <taxon>Microbacteriaceae</taxon>
        <taxon>Microbacterium</taxon>
    </lineage>
</organism>
<sequence length="439" mass="46100">MATRTEFRTRTRELADRLDGMDASATALELGRMSRADRAVSFRSLPKTRAIEVFEALDPSMQADLVGGLRSEQVAEIIEDLDPDDRAELFDELPAGLVNTLLSGLSPQERALTDTLLGYPHDSAGRRMSPEVASISERATVGEAVADVRRQAATAETIYTIPVLGAGRTVVGVVSLRDLFSSADPRTPVRELMSAPAFVRATDDQEAAARTVRAGGYVAVPVVDDEQRLLGILTVDDAMRILDEEEAEDDALSGGSSLLGQPYLAVGPLRLFRKRIVWLLVLIGAAALTVGVQTYFEDTLAEVVALALFIPLLVGTGGNAGAQAGTTLVRALAVGEVRTGDLVRVVGREAVAGALEGLTLAVVAFVPAMLLTDVGIATVVSVTILGICTLATTIGAAVPIVAKAVGIDPALVCSPFITTIVDTSGLIIYFLVARAVLGL</sequence>
<feature type="domain" description="CBS" evidence="10">
    <location>
        <begin position="128"/>
        <end position="189"/>
    </location>
</feature>
<dbReference type="InterPro" id="IPR006669">
    <property type="entry name" value="MgtE_transporter"/>
</dbReference>
<keyword evidence="7 9" id="KW-0472">Membrane</keyword>
<dbReference type="RefSeq" id="WP_167040885.1">
    <property type="nucleotide sequence ID" value="NZ_BAAANA010000003.1"/>
</dbReference>
<evidence type="ECO:0000259" key="10">
    <source>
        <dbReference type="PROSITE" id="PS51371"/>
    </source>
</evidence>
<protein>
    <recommendedName>
        <fullName evidence="9">Magnesium transporter MgtE</fullName>
    </recommendedName>
</protein>
<feature type="domain" description="CBS" evidence="10">
    <location>
        <begin position="192"/>
        <end position="248"/>
    </location>
</feature>
<evidence type="ECO:0000313" key="11">
    <source>
        <dbReference type="EMBL" id="NNH02435.1"/>
    </source>
</evidence>
<dbReference type="InterPro" id="IPR006668">
    <property type="entry name" value="Mg_transptr_MgtE_intracell_dom"/>
</dbReference>
<dbReference type="Gene3D" id="1.25.60.10">
    <property type="entry name" value="MgtE N-terminal domain-like"/>
    <property type="match status" value="1"/>
</dbReference>
<evidence type="ECO:0000256" key="1">
    <source>
        <dbReference type="ARBA" id="ARBA00004141"/>
    </source>
</evidence>
<evidence type="ECO:0000256" key="9">
    <source>
        <dbReference type="RuleBase" id="RU362011"/>
    </source>
</evidence>
<dbReference type="InterPro" id="IPR038076">
    <property type="entry name" value="MgtE_N_sf"/>
</dbReference>
<evidence type="ECO:0000256" key="6">
    <source>
        <dbReference type="ARBA" id="ARBA00022989"/>
    </source>
</evidence>
<dbReference type="Gene3D" id="1.10.357.20">
    <property type="entry name" value="SLC41 divalent cation transporters, integral membrane domain"/>
    <property type="match status" value="1"/>
</dbReference>
<dbReference type="InterPro" id="IPR000644">
    <property type="entry name" value="CBS_dom"/>
</dbReference>
<dbReference type="Gene3D" id="3.10.580.10">
    <property type="entry name" value="CBS-domain"/>
    <property type="match status" value="1"/>
</dbReference>
<accession>A0A7Y2LX87</accession>
<evidence type="ECO:0000256" key="2">
    <source>
        <dbReference type="ARBA" id="ARBA00009749"/>
    </source>
</evidence>
<feature type="transmembrane region" description="Helical" evidence="9">
    <location>
        <begin position="410"/>
        <end position="432"/>
    </location>
</feature>
<comment type="similarity">
    <text evidence="2 9">Belongs to the SLC41A transporter family.</text>
</comment>
<keyword evidence="12" id="KW-1185">Reference proteome</keyword>
<dbReference type="Pfam" id="PF00571">
    <property type="entry name" value="CBS"/>
    <property type="match status" value="2"/>
</dbReference>
<dbReference type="SMART" id="SM00924">
    <property type="entry name" value="MgtE_N"/>
    <property type="match status" value="1"/>
</dbReference>
<dbReference type="PANTHER" id="PTHR43773">
    <property type="entry name" value="MAGNESIUM TRANSPORTER MGTE"/>
    <property type="match status" value="1"/>
</dbReference>
<dbReference type="AlphaFoldDB" id="A0A7Y2LX87"/>
<feature type="transmembrane region" description="Helical" evidence="9">
    <location>
        <begin position="350"/>
        <end position="370"/>
    </location>
</feature>
<dbReference type="Pfam" id="PF01769">
    <property type="entry name" value="MgtE"/>
    <property type="match status" value="1"/>
</dbReference>
<keyword evidence="8" id="KW-0129">CBS domain</keyword>
<dbReference type="InterPro" id="IPR046342">
    <property type="entry name" value="CBS_dom_sf"/>
</dbReference>
<keyword evidence="9" id="KW-1003">Cell membrane</keyword>
<keyword evidence="6 9" id="KW-1133">Transmembrane helix</keyword>
<evidence type="ECO:0000256" key="8">
    <source>
        <dbReference type="PROSITE-ProRule" id="PRU00703"/>
    </source>
</evidence>
<comment type="caution">
    <text evidence="11">The sequence shown here is derived from an EMBL/GenBank/DDBJ whole genome shotgun (WGS) entry which is preliminary data.</text>
</comment>
<dbReference type="SUPFAM" id="SSF161093">
    <property type="entry name" value="MgtE membrane domain-like"/>
    <property type="match status" value="1"/>
</dbReference>
<dbReference type="Pfam" id="PF03448">
    <property type="entry name" value="MgtE_N"/>
    <property type="match status" value="1"/>
</dbReference>
<feature type="transmembrane region" description="Helical" evidence="9">
    <location>
        <begin position="376"/>
        <end position="398"/>
    </location>
</feature>
<dbReference type="SUPFAM" id="SSF158791">
    <property type="entry name" value="MgtE N-terminal domain-like"/>
    <property type="match status" value="1"/>
</dbReference>
<reference evidence="11 12" key="1">
    <citation type="submission" date="2020-05" db="EMBL/GenBank/DDBJ databases">
        <title>MicrobeNet Type strains.</title>
        <authorList>
            <person name="Nicholson A.C."/>
        </authorList>
    </citation>
    <scope>NUCLEOTIDE SEQUENCE [LARGE SCALE GENOMIC DNA]</scope>
    <source>
        <strain evidence="11 12">JCM 14282</strain>
    </source>
</reference>
<evidence type="ECO:0000313" key="12">
    <source>
        <dbReference type="Proteomes" id="UP000543598"/>
    </source>
</evidence>
<gene>
    <name evidence="11" type="primary">mgtE</name>
    <name evidence="11" type="ORF">HLA99_00930</name>
</gene>
<keyword evidence="5 9" id="KW-0460">Magnesium</keyword>
<dbReference type="PANTHER" id="PTHR43773:SF1">
    <property type="entry name" value="MAGNESIUM TRANSPORTER MGTE"/>
    <property type="match status" value="1"/>
</dbReference>